<proteinExistence type="predicted"/>
<dbReference type="EMBL" id="JAAAMV010000025">
    <property type="protein sequence ID" value="NBD27157.1"/>
    <property type="molecule type" value="Genomic_DNA"/>
</dbReference>
<dbReference type="PANTHER" id="PTHR33979">
    <property type="entry name" value="OS02G0221600 PROTEIN"/>
    <property type="match status" value="1"/>
</dbReference>
<dbReference type="InterPro" id="IPR049500">
    <property type="entry name" value="Peptidase_M50B-like"/>
</dbReference>
<evidence type="ECO:0000313" key="2">
    <source>
        <dbReference type="EMBL" id="NBD27157.1"/>
    </source>
</evidence>
<keyword evidence="1" id="KW-1133">Transmembrane helix</keyword>
<feature type="transmembrane region" description="Helical" evidence="1">
    <location>
        <begin position="99"/>
        <end position="116"/>
    </location>
</feature>
<feature type="transmembrane region" description="Helical" evidence="1">
    <location>
        <begin position="191"/>
        <end position="210"/>
    </location>
</feature>
<comment type="caution">
    <text evidence="2">The sequence shown here is derived from an EMBL/GenBank/DDBJ whole genome shotgun (WGS) entry which is preliminary data.</text>
</comment>
<sequence>MNWKFAGYIVVALIVVHLPFIGIFFRIANTLIHESSHAVMTLALQGKVGQIQLFANTEGVTYTLSPSSFASILTSLAGYVGSSLFALLLAVLCARGKHAVVLWLFAVISVVNAVLWVRNPFGLAWLLAFLCLLGFALWRKGKWTAVLSIGLFVFVLAESVSSSFAILWLSLYTPAGAGDAANLARETILPTAFWGFFFLLQACALGFLSAKTVLWRGRGKRAPFPKHVSS</sequence>
<feature type="transmembrane region" description="Helical" evidence="1">
    <location>
        <begin position="145"/>
        <end position="171"/>
    </location>
</feature>
<keyword evidence="1" id="KW-0812">Transmembrane</keyword>
<evidence type="ECO:0000313" key="3">
    <source>
        <dbReference type="Proteomes" id="UP000665561"/>
    </source>
</evidence>
<feature type="transmembrane region" description="Helical" evidence="1">
    <location>
        <begin position="122"/>
        <end position="138"/>
    </location>
</feature>
<dbReference type="Proteomes" id="UP000665561">
    <property type="component" value="Unassembled WGS sequence"/>
</dbReference>
<evidence type="ECO:0000256" key="1">
    <source>
        <dbReference type="SAM" id="Phobius"/>
    </source>
</evidence>
<organism evidence="2 3">
    <name type="scientific">Paenibacillus glycinis</name>
    <dbReference type="NCBI Taxonomy" id="2697035"/>
    <lineage>
        <taxon>Bacteria</taxon>
        <taxon>Bacillati</taxon>
        <taxon>Bacillota</taxon>
        <taxon>Bacilli</taxon>
        <taxon>Bacillales</taxon>
        <taxon>Paenibacillaceae</taxon>
        <taxon>Paenibacillus</taxon>
    </lineage>
</organism>
<feature type="transmembrane region" description="Helical" evidence="1">
    <location>
        <begin position="69"/>
        <end position="92"/>
    </location>
</feature>
<name>A0ABW9XWR8_9BACL</name>
<dbReference type="Pfam" id="PF13398">
    <property type="entry name" value="Peptidase_M50B"/>
    <property type="match status" value="1"/>
</dbReference>
<gene>
    <name evidence="2" type="ORF">GT019_25065</name>
</gene>
<keyword evidence="1" id="KW-0472">Membrane</keyword>
<accession>A0ABW9XWR8</accession>
<feature type="transmembrane region" description="Helical" evidence="1">
    <location>
        <begin position="7"/>
        <end position="28"/>
    </location>
</feature>
<dbReference type="PANTHER" id="PTHR33979:SF2">
    <property type="entry name" value="PEPTIDASE M50B-LIKE-DOMAIN-CONTAINING PROTEIN"/>
    <property type="match status" value="1"/>
</dbReference>
<keyword evidence="3" id="KW-1185">Reference proteome</keyword>
<reference evidence="2 3" key="1">
    <citation type="submission" date="2020-01" db="EMBL/GenBank/DDBJ databases">
        <title>Paenibacillus soybeanensis sp. nov. isolated from the nodules of soybean (Glycine max(L.) Merr).</title>
        <authorList>
            <person name="Wang H."/>
        </authorList>
    </citation>
    <scope>NUCLEOTIDE SEQUENCE [LARGE SCALE GENOMIC DNA]</scope>
    <source>
        <strain evidence="2 3">T1</strain>
    </source>
</reference>
<dbReference type="RefSeq" id="WP_161746173.1">
    <property type="nucleotide sequence ID" value="NZ_JAAAMV010000025.1"/>
</dbReference>
<protein>
    <submittedName>
        <fullName evidence="2">M50 family peptidase</fullName>
    </submittedName>
</protein>